<dbReference type="FunFam" id="3.40.50.720:FF:000084">
    <property type="entry name" value="Short-chain dehydrogenase reductase"/>
    <property type="match status" value="1"/>
</dbReference>
<accession>A0A2V3TXP1</accession>
<gene>
    <name evidence="3" type="ORF">C7450_112175</name>
</gene>
<dbReference type="Proteomes" id="UP000248021">
    <property type="component" value="Unassembled WGS sequence"/>
</dbReference>
<dbReference type="AlphaFoldDB" id="A0A2V3TXP1"/>
<evidence type="ECO:0000313" key="3">
    <source>
        <dbReference type="EMBL" id="PXW54146.1"/>
    </source>
</evidence>
<dbReference type="GO" id="GO:0016491">
    <property type="term" value="F:oxidoreductase activity"/>
    <property type="evidence" value="ECO:0007669"/>
    <property type="project" value="UniProtKB-KW"/>
</dbReference>
<reference evidence="3 4" key="1">
    <citation type="submission" date="2018-05" db="EMBL/GenBank/DDBJ databases">
        <title>Genomic Encyclopedia of Type Strains, Phase IV (KMG-IV): sequencing the most valuable type-strain genomes for metagenomic binning, comparative biology and taxonomic classification.</title>
        <authorList>
            <person name="Goeker M."/>
        </authorList>
    </citation>
    <scope>NUCLEOTIDE SEQUENCE [LARGE SCALE GENOMIC DNA]</scope>
    <source>
        <strain evidence="3 4">DSM 6462</strain>
    </source>
</reference>
<dbReference type="PANTHER" id="PTHR43477">
    <property type="entry name" value="DIHYDROANTICAPSIN 7-DEHYDROGENASE"/>
    <property type="match status" value="1"/>
</dbReference>
<dbReference type="InterPro" id="IPR002347">
    <property type="entry name" value="SDR_fam"/>
</dbReference>
<proteinExistence type="inferred from homology"/>
<dbReference type="EMBL" id="QJJK01000012">
    <property type="protein sequence ID" value="PXW54146.1"/>
    <property type="molecule type" value="Genomic_DNA"/>
</dbReference>
<dbReference type="InterPro" id="IPR051122">
    <property type="entry name" value="SDR_DHRS6-like"/>
</dbReference>
<dbReference type="PRINTS" id="PR00080">
    <property type="entry name" value="SDRFAMILY"/>
</dbReference>
<dbReference type="OrthoDB" id="7568484at2"/>
<evidence type="ECO:0000256" key="1">
    <source>
        <dbReference type="ARBA" id="ARBA00006484"/>
    </source>
</evidence>
<keyword evidence="4" id="KW-1185">Reference proteome</keyword>
<dbReference type="InterPro" id="IPR036291">
    <property type="entry name" value="NAD(P)-bd_dom_sf"/>
</dbReference>
<evidence type="ECO:0000313" key="4">
    <source>
        <dbReference type="Proteomes" id="UP000248021"/>
    </source>
</evidence>
<keyword evidence="2" id="KW-0560">Oxidoreductase</keyword>
<dbReference type="PROSITE" id="PS00061">
    <property type="entry name" value="ADH_SHORT"/>
    <property type="match status" value="1"/>
</dbReference>
<name>A0A2V3TXP1_9HYPH</name>
<sequence length="258" mass="26938">MRELLDGKTVVITGAGSNVGRAATRLFLAHGARLALVDRDADRIAAVPDVEPDRLLVLTADLTDAAAGERMVADTLARFGQIDGLCNTFGIDPPTAKGTLDTSEEDWNRIIAVNLTAVFLACRAVLPAMRAGGGGSIVNIGSQGSLLTLPGMTAYGVSKAGVLQLTRQIASDHGADGIRANCICPSGLEQPSVDRLQILSDDQLSRRADTMKKMSPLGRVCTPDDVAKAMLFFVSDLSSFTTAAALPVEGGGTAVIRF</sequence>
<protein>
    <submittedName>
        <fullName evidence="3">NAD(P)-dependent dehydrogenase (Short-subunit alcohol dehydrogenase family)</fullName>
    </submittedName>
</protein>
<evidence type="ECO:0000256" key="2">
    <source>
        <dbReference type="ARBA" id="ARBA00023002"/>
    </source>
</evidence>
<dbReference type="Pfam" id="PF13561">
    <property type="entry name" value="adh_short_C2"/>
    <property type="match status" value="1"/>
</dbReference>
<dbReference type="SUPFAM" id="SSF51735">
    <property type="entry name" value="NAD(P)-binding Rossmann-fold domains"/>
    <property type="match status" value="1"/>
</dbReference>
<dbReference type="Gene3D" id="3.40.50.720">
    <property type="entry name" value="NAD(P)-binding Rossmann-like Domain"/>
    <property type="match status" value="1"/>
</dbReference>
<dbReference type="PRINTS" id="PR00081">
    <property type="entry name" value="GDHRDH"/>
</dbReference>
<organism evidence="3 4">
    <name type="scientific">Chelatococcus asaccharovorans</name>
    <dbReference type="NCBI Taxonomy" id="28210"/>
    <lineage>
        <taxon>Bacteria</taxon>
        <taxon>Pseudomonadati</taxon>
        <taxon>Pseudomonadota</taxon>
        <taxon>Alphaproteobacteria</taxon>
        <taxon>Hyphomicrobiales</taxon>
        <taxon>Chelatococcaceae</taxon>
        <taxon>Chelatococcus</taxon>
    </lineage>
</organism>
<dbReference type="RefSeq" id="WP_110377381.1">
    <property type="nucleotide sequence ID" value="NZ_JAHBRY010000002.1"/>
</dbReference>
<comment type="similarity">
    <text evidence="1">Belongs to the short-chain dehydrogenases/reductases (SDR) family.</text>
</comment>
<dbReference type="CDD" id="cd05233">
    <property type="entry name" value="SDR_c"/>
    <property type="match status" value="1"/>
</dbReference>
<dbReference type="PANTHER" id="PTHR43477:SF1">
    <property type="entry name" value="DIHYDROANTICAPSIN 7-DEHYDROGENASE"/>
    <property type="match status" value="1"/>
</dbReference>
<comment type="caution">
    <text evidence="3">The sequence shown here is derived from an EMBL/GenBank/DDBJ whole genome shotgun (WGS) entry which is preliminary data.</text>
</comment>
<dbReference type="InterPro" id="IPR020904">
    <property type="entry name" value="Sc_DH/Rdtase_CS"/>
</dbReference>